<dbReference type="Pfam" id="PF01420">
    <property type="entry name" value="Methylase_S"/>
    <property type="match status" value="1"/>
</dbReference>
<name>A0ABR8RD76_9BACI</name>
<keyword evidence="3" id="KW-0238">DNA-binding</keyword>
<keyword evidence="2" id="KW-0680">Restriction system</keyword>
<sequence>MSFNLTEYELNELVEIKYGKNQKKVESGLGSYPILGTGGVMGYATEYLYDKPSVLIGRKGSISKVKYINEPFWTVDTLFYTKVNENVVIPKYLYYVLSQIDFNYYNEGTTIPSLRTETLKKIKLQLPSLNLQQKIVFFLDRFEEKIKLNNSLIKKLEIVSSYLFKSWFIDFEFPNKQGLPYRSSGGKMKVSELGEIPVEWNIVELKTLTTLLKKTFNPQKTELEEVVHFSLPAFDAKNYPVIDKVVDIKSNKWIVEENCLLFSKMNPITPRIWVPKVNEEYLNVASSEFVVLRNENFKETALIYTLCKSEPFIEYLRANATGSTNSRQRITPDNAMLYKLPIDLVVVNDFSVIVSPLIEQIQELYEEINKLELLRATLLPKLLSGEIEIPDESVVD</sequence>
<reference evidence="5 6" key="1">
    <citation type="submission" date="2020-08" db="EMBL/GenBank/DDBJ databases">
        <title>A Genomic Blueprint of the Chicken Gut Microbiome.</title>
        <authorList>
            <person name="Gilroy R."/>
            <person name="Ravi A."/>
            <person name="Getino M."/>
            <person name="Pursley I."/>
            <person name="Horton D.L."/>
            <person name="Alikhan N.-F."/>
            <person name="Baker D."/>
            <person name="Gharbi K."/>
            <person name="Hall N."/>
            <person name="Watson M."/>
            <person name="Adriaenssens E.M."/>
            <person name="Foster-Nyarko E."/>
            <person name="Jarju S."/>
            <person name="Secka A."/>
            <person name="Antonio M."/>
            <person name="Oren A."/>
            <person name="Chaudhuri R."/>
            <person name="La Ragione R.M."/>
            <person name="Hildebrand F."/>
            <person name="Pallen M.J."/>
        </authorList>
    </citation>
    <scope>NUCLEOTIDE SEQUENCE [LARGE SCALE GENOMIC DNA]</scope>
    <source>
        <strain evidence="5 6">Sa2BUA9</strain>
    </source>
</reference>
<gene>
    <name evidence="5" type="ORF">H9650_16380</name>
</gene>
<keyword evidence="6" id="KW-1185">Reference proteome</keyword>
<dbReference type="PANTHER" id="PTHR30408:SF13">
    <property type="entry name" value="TYPE I RESTRICTION ENZYME HINDI SPECIFICITY SUBUNIT"/>
    <property type="match status" value="1"/>
</dbReference>
<comment type="caution">
    <text evidence="5">The sequence shown here is derived from an EMBL/GenBank/DDBJ whole genome shotgun (WGS) entry which is preliminary data.</text>
</comment>
<evidence type="ECO:0000256" key="3">
    <source>
        <dbReference type="ARBA" id="ARBA00023125"/>
    </source>
</evidence>
<dbReference type="CDD" id="cd17288">
    <property type="entry name" value="RMtype1_S_LlaAI06ORF1089P_TRD1-CR1_like"/>
    <property type="match status" value="1"/>
</dbReference>
<accession>A0ABR8RD76</accession>
<evidence type="ECO:0000313" key="5">
    <source>
        <dbReference type="EMBL" id="MBD7945689.1"/>
    </source>
</evidence>
<keyword evidence="5" id="KW-0540">Nuclease</keyword>
<dbReference type="Gene3D" id="3.90.220.20">
    <property type="entry name" value="DNA methylase specificity domains"/>
    <property type="match status" value="2"/>
</dbReference>
<evidence type="ECO:0000256" key="2">
    <source>
        <dbReference type="ARBA" id="ARBA00022747"/>
    </source>
</evidence>
<dbReference type="PANTHER" id="PTHR30408">
    <property type="entry name" value="TYPE-1 RESTRICTION ENZYME ECOKI SPECIFICITY PROTEIN"/>
    <property type="match status" value="1"/>
</dbReference>
<dbReference type="InterPro" id="IPR052021">
    <property type="entry name" value="Type-I_RS_S_subunit"/>
</dbReference>
<dbReference type="InterPro" id="IPR044946">
    <property type="entry name" value="Restrct_endonuc_typeI_TRD_sf"/>
</dbReference>
<comment type="similarity">
    <text evidence="1">Belongs to the type-I restriction system S methylase family.</text>
</comment>
<organism evidence="5 6">
    <name type="scientific">Psychrobacillus faecigallinarum</name>
    <dbReference type="NCBI Taxonomy" id="2762235"/>
    <lineage>
        <taxon>Bacteria</taxon>
        <taxon>Bacillati</taxon>
        <taxon>Bacillota</taxon>
        <taxon>Bacilli</taxon>
        <taxon>Bacillales</taxon>
        <taxon>Bacillaceae</taxon>
        <taxon>Psychrobacillus</taxon>
    </lineage>
</organism>
<evidence type="ECO:0000256" key="1">
    <source>
        <dbReference type="ARBA" id="ARBA00010923"/>
    </source>
</evidence>
<dbReference type="RefSeq" id="WP_191697654.1">
    <property type="nucleotide sequence ID" value="NZ_JACSQO010000009.1"/>
</dbReference>
<dbReference type="SUPFAM" id="SSF116734">
    <property type="entry name" value="DNA methylase specificity domain"/>
    <property type="match status" value="2"/>
</dbReference>
<dbReference type="GO" id="GO:0004519">
    <property type="term" value="F:endonuclease activity"/>
    <property type="evidence" value="ECO:0007669"/>
    <property type="project" value="UniProtKB-KW"/>
</dbReference>
<evidence type="ECO:0000259" key="4">
    <source>
        <dbReference type="Pfam" id="PF01420"/>
    </source>
</evidence>
<dbReference type="EMBL" id="JACSQO010000009">
    <property type="protein sequence ID" value="MBD7945689.1"/>
    <property type="molecule type" value="Genomic_DNA"/>
</dbReference>
<keyword evidence="5" id="KW-0378">Hydrolase</keyword>
<dbReference type="InterPro" id="IPR000055">
    <property type="entry name" value="Restrct_endonuc_typeI_TRD"/>
</dbReference>
<feature type="domain" description="Type I restriction modification DNA specificity" evidence="4">
    <location>
        <begin position="7"/>
        <end position="157"/>
    </location>
</feature>
<dbReference type="Proteomes" id="UP000640786">
    <property type="component" value="Unassembled WGS sequence"/>
</dbReference>
<keyword evidence="5" id="KW-0255">Endonuclease</keyword>
<evidence type="ECO:0000313" key="6">
    <source>
        <dbReference type="Proteomes" id="UP000640786"/>
    </source>
</evidence>
<proteinExistence type="inferred from homology"/>
<protein>
    <submittedName>
        <fullName evidence="5">Restriction endonuclease subunit S</fullName>
    </submittedName>
</protein>